<dbReference type="RefSeq" id="WP_111931818.1">
    <property type="nucleotide sequence ID" value="NZ_CADFFP010000010.1"/>
</dbReference>
<dbReference type="EMBL" id="QLTK01000006">
    <property type="protein sequence ID" value="RAS34503.1"/>
    <property type="molecule type" value="Genomic_DNA"/>
</dbReference>
<reference evidence="1 2" key="1">
    <citation type="submission" date="2018-06" db="EMBL/GenBank/DDBJ databases">
        <title>Genomic Encyclopedia of Type Strains, Phase III (KMG-III): the genomes of soil and plant-associated and newly described type strains.</title>
        <authorList>
            <person name="Whitman W."/>
        </authorList>
    </citation>
    <scope>NUCLEOTIDE SEQUENCE [LARGE SCALE GENOMIC DNA]</scope>
    <source>
        <strain evidence="1 2">LMG 23644</strain>
    </source>
</reference>
<dbReference type="AlphaFoldDB" id="A0A329CI27"/>
<dbReference type="OrthoDB" id="211933at2"/>
<organism evidence="1 2">
    <name type="scientific">Paraburkholderia bryophila</name>
    <dbReference type="NCBI Taxonomy" id="420952"/>
    <lineage>
        <taxon>Bacteria</taxon>
        <taxon>Pseudomonadati</taxon>
        <taxon>Pseudomonadota</taxon>
        <taxon>Betaproteobacteria</taxon>
        <taxon>Burkholderiales</taxon>
        <taxon>Burkholderiaceae</taxon>
        <taxon>Paraburkholderia</taxon>
    </lineage>
</organism>
<accession>A0A329CI27</accession>
<gene>
    <name evidence="1" type="ORF">BX591_106184</name>
</gene>
<proteinExistence type="predicted"/>
<evidence type="ECO:0000313" key="2">
    <source>
        <dbReference type="Proteomes" id="UP000248918"/>
    </source>
</evidence>
<protein>
    <recommendedName>
        <fullName evidence="3">PIN domain-containing protein</fullName>
    </recommendedName>
</protein>
<comment type="caution">
    <text evidence="1">The sequence shown here is derived from an EMBL/GenBank/DDBJ whole genome shotgun (WGS) entry which is preliminary data.</text>
</comment>
<evidence type="ECO:0008006" key="3">
    <source>
        <dbReference type="Google" id="ProtNLM"/>
    </source>
</evidence>
<evidence type="ECO:0000313" key="1">
    <source>
        <dbReference type="EMBL" id="RAS34503.1"/>
    </source>
</evidence>
<name>A0A329CI27_9BURK</name>
<sequence length="82" mass="9237">MLSFGRFTVVLDACALFPMVVRDVLLTFADHEFYAPRWSPRIHDEWTRNLAARFADKSAANDAMPKITGIRNAMASAGRHGR</sequence>
<dbReference type="Proteomes" id="UP000248918">
    <property type="component" value="Unassembled WGS sequence"/>
</dbReference>